<dbReference type="RefSeq" id="WP_187220081.1">
    <property type="nucleotide sequence ID" value="NZ_JABVED010000004.1"/>
</dbReference>
<accession>A0ABR7L4F7</accession>
<proteinExistence type="predicted"/>
<feature type="region of interest" description="Disordered" evidence="1">
    <location>
        <begin position="230"/>
        <end position="271"/>
    </location>
</feature>
<feature type="compositionally biased region" description="Low complexity" evidence="1">
    <location>
        <begin position="251"/>
        <end position="271"/>
    </location>
</feature>
<evidence type="ECO:0000256" key="1">
    <source>
        <dbReference type="SAM" id="MobiDB-lite"/>
    </source>
</evidence>
<name>A0ABR7L4F7_9PSEU</name>
<evidence type="ECO:0000313" key="3">
    <source>
        <dbReference type="EMBL" id="MBC6447572.1"/>
    </source>
</evidence>
<keyword evidence="4" id="KW-1185">Reference proteome</keyword>
<keyword evidence="2" id="KW-1133">Transmembrane helix</keyword>
<keyword evidence="2" id="KW-0472">Membrane</keyword>
<evidence type="ECO:0000256" key="2">
    <source>
        <dbReference type="SAM" id="Phobius"/>
    </source>
</evidence>
<keyword evidence="2" id="KW-0812">Transmembrane</keyword>
<protein>
    <submittedName>
        <fullName evidence="3">Uncharacterized protein</fullName>
    </submittedName>
</protein>
<reference evidence="3 4" key="1">
    <citation type="submission" date="2020-06" db="EMBL/GenBank/DDBJ databases">
        <title>Actinokineospora xiongansis sp. nov., isolated from soil of Baiyangdian.</title>
        <authorList>
            <person name="Zhang X."/>
        </authorList>
    </citation>
    <scope>NUCLEOTIDE SEQUENCE [LARGE SCALE GENOMIC DNA]</scope>
    <source>
        <strain evidence="3 4">HBU206404</strain>
    </source>
</reference>
<sequence length="393" mass="43003">MVNEPVRRALFAVDVERSGDVRRDNVAWDELKRALYRAVQVAFAASGIDLARLHVRDTGDGMIVEVPDTVDRRHLLHPLLAVLGQELRTHNLRASQTAQIRVRVALHDADVMLDESGFPNGPHMVHLARLLDSARLRDELRHAPVTATVAAILSDRFHGSVVRHGYPGVDAELFHQVEVRAKETTTTGWIHLPGHPLRPPRRRRAVAVAVVVVVMALAIAGVVWLARGDQEAGGTPEHHDTPSAHLPPSDPTTTAPTTTAPPSSRPTTVVTTTPVGNCTDLYFEQDPEIPYPSIHHLPEGATAERVNSGLSQYPVGGLLLRDRKPLGAIKFFYEDPGVGFSVINVVDATCTPVQANSRKVATDTYVATFRLGTEDFELVVKHNGLAEVTFRRP</sequence>
<dbReference type="Proteomes" id="UP000734823">
    <property type="component" value="Unassembled WGS sequence"/>
</dbReference>
<gene>
    <name evidence="3" type="ORF">GPZ80_10360</name>
</gene>
<feature type="transmembrane region" description="Helical" evidence="2">
    <location>
        <begin position="205"/>
        <end position="226"/>
    </location>
</feature>
<comment type="caution">
    <text evidence="3">The sequence shown here is derived from an EMBL/GenBank/DDBJ whole genome shotgun (WGS) entry which is preliminary data.</text>
</comment>
<organism evidence="3 4">
    <name type="scientific">Actinokineospora xionganensis</name>
    <dbReference type="NCBI Taxonomy" id="2684470"/>
    <lineage>
        <taxon>Bacteria</taxon>
        <taxon>Bacillati</taxon>
        <taxon>Actinomycetota</taxon>
        <taxon>Actinomycetes</taxon>
        <taxon>Pseudonocardiales</taxon>
        <taxon>Pseudonocardiaceae</taxon>
        <taxon>Actinokineospora</taxon>
    </lineage>
</organism>
<dbReference type="EMBL" id="JABVED010000004">
    <property type="protein sequence ID" value="MBC6447572.1"/>
    <property type="molecule type" value="Genomic_DNA"/>
</dbReference>
<evidence type="ECO:0000313" key="4">
    <source>
        <dbReference type="Proteomes" id="UP000734823"/>
    </source>
</evidence>